<dbReference type="SUPFAM" id="SSF50978">
    <property type="entry name" value="WD40 repeat-like"/>
    <property type="match status" value="1"/>
</dbReference>
<gene>
    <name evidence="7" type="ORF">CWS31_005205</name>
</gene>
<dbReference type="EMBL" id="PJAI02000004">
    <property type="protein sequence ID" value="TYK66355.1"/>
    <property type="molecule type" value="Genomic_DNA"/>
</dbReference>
<sequence length="776" mass="85847">MATLISSNRSRGVKNSLAKWLITLGGISVLFTLVLIFLYLLYVVKPIFESAEIESKTNISLHLAAGEKVLSTGVDELQEVGYQINDAGSIDFYHLKDSVKGASNAFKIGDSALSTSLLESDDFEDKQVAQVVNSFSANKLVHTVTGKTLLVQPNFYATYDNDVREIIPLLSYPLGQNALIIDEQETPLTELSFAMNDELIIFVGFTEDKRLIKTTYVADDDFGSSNDGYDVEYETIFQEIDFNHQVDEIKVTPDLNLAFVRSGSTVYVYELNEEDDANLKATIVPTFTNSTTQLTSMALLSGSSSVLLGDSNGSVSQWFEVATDNGRKFKQIRTFETSEFNNSSNAASNTNAISAIYTEQYRKSFYTMTETGLVNVFYTTSDAHLWQGQLVSGEPEAFAIAPRANGLISVVKDPANSNKISLQTFSVHNEHPEVTWQALWQEVWYEGYPEPDYVWQSTSGSDDFEGKFSLVPISFGTIKAALYAMLFAVPIALTAAIYTAYFMTPGMRKKVKPTIEMMEALPTVILGFLAGLWLAPIMEEYLPAIFLLFFFLPLATLLTAFIWHNLPNEWKDKIPETLAPVLLIPVLMLATYLAFSLSGVLEVAFFQGDMRQYLTNDLGIDFDQRNALVVGIAMGFAVIPTIFSMAEDAIFSVPGHLTSGSLALGATQWQTLAKVVLLTASPGIFSAVMMGLGRAVGETMIVLMATGNTPILDWSIFQGMRTLAANIAVEMPESEVGSSHYRILFLAAFVLFIFTFVFNTIAEFVRQRLREKYSSM</sequence>
<feature type="transmembrane region" description="Helical" evidence="5">
    <location>
        <begin position="627"/>
        <end position="651"/>
    </location>
</feature>
<proteinExistence type="inferred from homology"/>
<protein>
    <submittedName>
        <fullName evidence="7">ABC transporter permease subunit</fullName>
    </submittedName>
</protein>
<feature type="domain" description="ABC transmembrane type-1" evidence="6">
    <location>
        <begin position="474"/>
        <end position="762"/>
    </location>
</feature>
<dbReference type="InterPro" id="IPR015943">
    <property type="entry name" value="WD40/YVTN_repeat-like_dom_sf"/>
</dbReference>
<dbReference type="Gene3D" id="2.130.10.10">
    <property type="entry name" value="YVTN repeat-like/Quinoprotein amine dehydrogenase"/>
    <property type="match status" value="1"/>
</dbReference>
<evidence type="ECO:0000256" key="2">
    <source>
        <dbReference type="ARBA" id="ARBA00022692"/>
    </source>
</evidence>
<feature type="transmembrane region" description="Helical" evidence="5">
    <location>
        <begin position="480"/>
        <end position="503"/>
    </location>
</feature>
<dbReference type="PROSITE" id="PS50928">
    <property type="entry name" value="ABC_TM1"/>
    <property type="match status" value="1"/>
</dbReference>
<feature type="transmembrane region" description="Helical" evidence="5">
    <location>
        <begin position="578"/>
        <end position="607"/>
    </location>
</feature>
<dbReference type="CDD" id="cd06261">
    <property type="entry name" value="TM_PBP2"/>
    <property type="match status" value="1"/>
</dbReference>
<feature type="transmembrane region" description="Helical" evidence="5">
    <location>
        <begin position="741"/>
        <end position="762"/>
    </location>
</feature>
<keyword evidence="5" id="KW-0813">Transport</keyword>
<name>A0ABY3MYS6_9GAMM</name>
<reference evidence="7 8" key="1">
    <citation type="submission" date="2019-08" db="EMBL/GenBank/DDBJ databases">
        <title>Microbe sample from Colwellia echini.</title>
        <authorList>
            <person name="Christiansen L."/>
            <person name="Pathiraja D."/>
            <person name="Schultz-Johansen M."/>
            <person name="Choi I.-G."/>
            <person name="Stougaard P."/>
        </authorList>
    </citation>
    <scope>NUCLEOTIDE SEQUENCE [LARGE SCALE GENOMIC DNA]</scope>
    <source>
        <strain evidence="7 8">A3</strain>
    </source>
</reference>
<dbReference type="InterPro" id="IPR000515">
    <property type="entry name" value="MetI-like"/>
</dbReference>
<dbReference type="PANTHER" id="PTHR42727">
    <property type="entry name" value="PHOSPHATE TRANSPORT SYSTEM PERMEASE PROTEIN"/>
    <property type="match status" value="1"/>
</dbReference>
<dbReference type="Proteomes" id="UP000815846">
    <property type="component" value="Unassembled WGS sequence"/>
</dbReference>
<evidence type="ECO:0000256" key="5">
    <source>
        <dbReference type="RuleBase" id="RU363032"/>
    </source>
</evidence>
<comment type="subcellular location">
    <subcellularLocation>
        <location evidence="1 5">Cell membrane</location>
        <topology evidence="1 5">Multi-pass membrane protein</topology>
    </subcellularLocation>
</comment>
<dbReference type="RefSeq" id="WP_101345121.1">
    <property type="nucleotide sequence ID" value="NZ_PJAI02000004.1"/>
</dbReference>
<organism evidence="7 8">
    <name type="scientific">Colwellia echini</name>
    <dbReference type="NCBI Taxonomy" id="1982103"/>
    <lineage>
        <taxon>Bacteria</taxon>
        <taxon>Pseudomonadati</taxon>
        <taxon>Pseudomonadota</taxon>
        <taxon>Gammaproteobacteria</taxon>
        <taxon>Alteromonadales</taxon>
        <taxon>Colwelliaceae</taxon>
        <taxon>Colwellia</taxon>
    </lineage>
</organism>
<accession>A0ABY3MYS6</accession>
<evidence type="ECO:0000313" key="8">
    <source>
        <dbReference type="Proteomes" id="UP000815846"/>
    </source>
</evidence>
<dbReference type="SUPFAM" id="SSF161098">
    <property type="entry name" value="MetI-like"/>
    <property type="match status" value="2"/>
</dbReference>
<keyword evidence="4 5" id="KW-0472">Membrane</keyword>
<keyword evidence="2 5" id="KW-0812">Transmembrane</keyword>
<evidence type="ECO:0000256" key="1">
    <source>
        <dbReference type="ARBA" id="ARBA00004651"/>
    </source>
</evidence>
<evidence type="ECO:0000256" key="3">
    <source>
        <dbReference type="ARBA" id="ARBA00022989"/>
    </source>
</evidence>
<dbReference type="PANTHER" id="PTHR42727:SF1">
    <property type="entry name" value="PHOSPHATE TRANSPORT SYSTEM PERMEASE"/>
    <property type="match status" value="1"/>
</dbReference>
<evidence type="ECO:0000256" key="4">
    <source>
        <dbReference type="ARBA" id="ARBA00023136"/>
    </source>
</evidence>
<evidence type="ECO:0000313" key="7">
    <source>
        <dbReference type="EMBL" id="TYK66355.1"/>
    </source>
</evidence>
<comment type="similarity">
    <text evidence="5">Belongs to the binding-protein-dependent transport system permease family.</text>
</comment>
<evidence type="ECO:0000259" key="6">
    <source>
        <dbReference type="PROSITE" id="PS50928"/>
    </source>
</evidence>
<comment type="caution">
    <text evidence="7">The sequence shown here is derived from an EMBL/GenBank/DDBJ whole genome shotgun (WGS) entry which is preliminary data.</text>
</comment>
<dbReference type="InterPro" id="IPR035906">
    <property type="entry name" value="MetI-like_sf"/>
</dbReference>
<feature type="transmembrane region" description="Helical" evidence="5">
    <location>
        <begin position="672"/>
        <end position="692"/>
    </location>
</feature>
<keyword evidence="8" id="KW-1185">Reference proteome</keyword>
<keyword evidence="3 5" id="KW-1133">Transmembrane helix</keyword>
<feature type="transmembrane region" description="Helical" evidence="5">
    <location>
        <begin position="541"/>
        <end position="566"/>
    </location>
</feature>
<feature type="transmembrane region" description="Helical" evidence="5">
    <location>
        <begin position="20"/>
        <end position="42"/>
    </location>
</feature>
<dbReference type="Gene3D" id="1.10.3720.10">
    <property type="entry name" value="MetI-like"/>
    <property type="match status" value="1"/>
</dbReference>
<dbReference type="Pfam" id="PF00528">
    <property type="entry name" value="BPD_transp_1"/>
    <property type="match status" value="1"/>
</dbReference>
<dbReference type="InterPro" id="IPR036322">
    <property type="entry name" value="WD40_repeat_dom_sf"/>
</dbReference>